<gene>
    <name evidence="1" type="ORF">OL234_09890</name>
</gene>
<dbReference type="SUPFAM" id="SSF53335">
    <property type="entry name" value="S-adenosyl-L-methionine-dependent methyltransferases"/>
    <property type="match status" value="1"/>
</dbReference>
<sequence length="193" mass="21168">MLKTALNNSHELLTEIIEPGDLVVDGTVGNGFDTLFLAKLVGKSGKVIGFDVQEQAINTTTEKLLAEKLLSRVDLHHKGHEALETMLTAQDKVKAAIFNLGYLPKSDKSIITKSDTTLTALKALLSHLTPKGRIIIVIYYGHEGGLSEKDAVLNYVKNIPQADFNVLSYQFINQKNNPPILIAIEKKAKKHAP</sequence>
<keyword evidence="1" id="KW-0808">Transferase</keyword>
<dbReference type="InterPro" id="IPR029063">
    <property type="entry name" value="SAM-dependent_MTases_sf"/>
</dbReference>
<dbReference type="Proteomes" id="UP001179647">
    <property type="component" value="Chromosome"/>
</dbReference>
<dbReference type="RefSeq" id="WP_275469059.1">
    <property type="nucleotide sequence ID" value="NZ_CP110232.1"/>
</dbReference>
<name>A0AAF0CUS8_9ENTE</name>
<dbReference type="AlphaFoldDB" id="A0AAF0CUS8"/>
<dbReference type="Gene3D" id="3.40.50.150">
    <property type="entry name" value="Vaccinia Virus protein VP39"/>
    <property type="match status" value="1"/>
</dbReference>
<dbReference type="Pfam" id="PF06962">
    <property type="entry name" value="rRNA_methylase"/>
    <property type="match status" value="1"/>
</dbReference>
<dbReference type="InterPro" id="IPR010719">
    <property type="entry name" value="MnmM_MeTrfase"/>
</dbReference>
<evidence type="ECO:0000313" key="1">
    <source>
        <dbReference type="EMBL" id="WEG73256.1"/>
    </source>
</evidence>
<keyword evidence="1" id="KW-0489">Methyltransferase</keyword>
<dbReference type="EMBL" id="CP110232">
    <property type="protein sequence ID" value="WEG73256.1"/>
    <property type="molecule type" value="Genomic_DNA"/>
</dbReference>
<evidence type="ECO:0000313" key="2">
    <source>
        <dbReference type="Proteomes" id="UP001179647"/>
    </source>
</evidence>
<dbReference type="PANTHER" id="PTHR35276">
    <property type="entry name" value="S-ADENOSYL-L-METHIONINE-DEPENDENT METHYLTRANSFERASES SUPERFAMILY PROTEIN"/>
    <property type="match status" value="1"/>
</dbReference>
<proteinExistence type="predicted"/>
<accession>A0AAF0CUS8</accession>
<protein>
    <submittedName>
        <fullName evidence="1">Methyltransferase domain-containing protein</fullName>
    </submittedName>
</protein>
<dbReference type="GO" id="GO:0008168">
    <property type="term" value="F:methyltransferase activity"/>
    <property type="evidence" value="ECO:0007669"/>
    <property type="project" value="UniProtKB-KW"/>
</dbReference>
<dbReference type="KEGG" id="vie:OL234_09890"/>
<reference evidence="1" key="1">
    <citation type="submission" date="2022-10" db="EMBL/GenBank/DDBJ databases">
        <title>Vagococcus sp. isolated from poultry meat.</title>
        <authorList>
            <person name="Johansson P."/>
            <person name="Bjorkroth J."/>
        </authorList>
    </citation>
    <scope>NUCLEOTIDE SEQUENCE</scope>
    <source>
        <strain evidence="1">STAA11</strain>
    </source>
</reference>
<dbReference type="GO" id="GO:0032259">
    <property type="term" value="P:methylation"/>
    <property type="evidence" value="ECO:0007669"/>
    <property type="project" value="UniProtKB-KW"/>
</dbReference>
<keyword evidence="2" id="KW-1185">Reference proteome</keyword>
<organism evidence="1 2">
    <name type="scientific">Vagococcus intermedius</name>
    <dbReference type="NCBI Taxonomy" id="2991418"/>
    <lineage>
        <taxon>Bacteria</taxon>
        <taxon>Bacillati</taxon>
        <taxon>Bacillota</taxon>
        <taxon>Bacilli</taxon>
        <taxon>Lactobacillales</taxon>
        <taxon>Enterococcaceae</taxon>
        <taxon>Vagococcus</taxon>
    </lineage>
</organism>
<dbReference type="PANTHER" id="PTHR35276:SF1">
    <property type="entry name" value="TRNA (MNM(5)S(2)U34)-METHYLTRANSFERASE, CHLOROPLASTIC"/>
    <property type="match status" value="1"/>
</dbReference>